<reference evidence="2 3" key="1">
    <citation type="submission" date="2024-06" db="EMBL/GenBank/DDBJ databases">
        <authorList>
            <person name="Woo H."/>
        </authorList>
    </citation>
    <scope>NUCLEOTIDE SEQUENCE [LARGE SCALE GENOMIC DNA]</scope>
    <source>
        <strain evidence="2 3">Si-c</strain>
    </source>
</reference>
<dbReference type="Gene3D" id="3.10.450.50">
    <property type="match status" value="1"/>
</dbReference>
<dbReference type="SUPFAM" id="SSF54427">
    <property type="entry name" value="NTF2-like"/>
    <property type="match status" value="1"/>
</dbReference>
<feature type="signal peptide" evidence="1">
    <location>
        <begin position="1"/>
        <end position="20"/>
    </location>
</feature>
<accession>A0ABV3QI13</accession>
<dbReference type="RefSeq" id="WP_367855385.1">
    <property type="nucleotide sequence ID" value="NZ_JBFOHK010000005.1"/>
</dbReference>
<sequence>MIRNIVVLLALTLTSSLSFAAEQPATDPSSVDDVKQVTVEFQAALAKKDRDSLLALFLNDSVPVMGVASDKTIARIRLKKADAAKVVPSTSGKFVDSIVGDAAASREIFSNVRIHSDGAVASVYFDFVFESNGEPQNIGSESWLLTRTDQGWKISGIVYSMNFPEKK</sequence>
<dbReference type="CDD" id="cd00531">
    <property type="entry name" value="NTF2_like"/>
    <property type="match status" value="1"/>
</dbReference>
<feature type="chain" id="PRO_5046947659" evidence="1">
    <location>
        <begin position="21"/>
        <end position="167"/>
    </location>
</feature>
<evidence type="ECO:0000256" key="1">
    <source>
        <dbReference type="SAM" id="SignalP"/>
    </source>
</evidence>
<dbReference type="InterPro" id="IPR032710">
    <property type="entry name" value="NTF2-like_dom_sf"/>
</dbReference>
<evidence type="ECO:0000313" key="2">
    <source>
        <dbReference type="EMBL" id="MEW9573322.1"/>
    </source>
</evidence>
<evidence type="ECO:0000313" key="3">
    <source>
        <dbReference type="Proteomes" id="UP001556220"/>
    </source>
</evidence>
<comment type="caution">
    <text evidence="2">The sequence shown here is derived from an EMBL/GenBank/DDBJ whole genome shotgun (WGS) entry which is preliminary data.</text>
</comment>
<organism evidence="2 3">
    <name type="scientific">Rhodanobacter lycopersici</name>
    <dbReference type="NCBI Taxonomy" id="3162487"/>
    <lineage>
        <taxon>Bacteria</taxon>
        <taxon>Pseudomonadati</taxon>
        <taxon>Pseudomonadota</taxon>
        <taxon>Gammaproteobacteria</taxon>
        <taxon>Lysobacterales</taxon>
        <taxon>Rhodanobacteraceae</taxon>
        <taxon>Rhodanobacter</taxon>
    </lineage>
</organism>
<dbReference type="EMBL" id="JBFOHK010000005">
    <property type="protein sequence ID" value="MEW9573322.1"/>
    <property type="molecule type" value="Genomic_DNA"/>
</dbReference>
<keyword evidence="3" id="KW-1185">Reference proteome</keyword>
<protein>
    <submittedName>
        <fullName evidence="2">Nuclear transport factor 2 family protein</fullName>
    </submittedName>
</protein>
<name>A0ABV3QI13_9GAMM</name>
<proteinExistence type="predicted"/>
<keyword evidence="1" id="KW-0732">Signal</keyword>
<dbReference type="Proteomes" id="UP001556220">
    <property type="component" value="Unassembled WGS sequence"/>
</dbReference>
<gene>
    <name evidence="2" type="ORF">ABQJ54_16320</name>
</gene>